<organism evidence="1 2">
    <name type="scientific">Lentinus tigrinus ALCF2SS1-6</name>
    <dbReference type="NCBI Taxonomy" id="1328759"/>
    <lineage>
        <taxon>Eukaryota</taxon>
        <taxon>Fungi</taxon>
        <taxon>Dikarya</taxon>
        <taxon>Basidiomycota</taxon>
        <taxon>Agaricomycotina</taxon>
        <taxon>Agaricomycetes</taxon>
        <taxon>Polyporales</taxon>
        <taxon>Polyporaceae</taxon>
        <taxon>Lentinus</taxon>
    </lineage>
</organism>
<evidence type="ECO:0000313" key="2">
    <source>
        <dbReference type="Proteomes" id="UP000313359"/>
    </source>
</evidence>
<name>A0A5C2SPF1_9APHY</name>
<dbReference type="EMBL" id="ML122252">
    <property type="protein sequence ID" value="RPD65204.1"/>
    <property type="molecule type" value="Genomic_DNA"/>
</dbReference>
<reference evidence="1" key="1">
    <citation type="journal article" date="2018" name="Genome Biol. Evol.">
        <title>Genomics and development of Lentinus tigrinus, a white-rot wood-decaying mushroom with dimorphic fruiting bodies.</title>
        <authorList>
            <person name="Wu B."/>
            <person name="Xu Z."/>
            <person name="Knudson A."/>
            <person name="Carlson A."/>
            <person name="Chen N."/>
            <person name="Kovaka S."/>
            <person name="LaButti K."/>
            <person name="Lipzen A."/>
            <person name="Pennachio C."/>
            <person name="Riley R."/>
            <person name="Schakwitz W."/>
            <person name="Umezawa K."/>
            <person name="Ohm R.A."/>
            <person name="Grigoriev I.V."/>
            <person name="Nagy L.G."/>
            <person name="Gibbons J."/>
            <person name="Hibbett D."/>
        </authorList>
    </citation>
    <scope>NUCLEOTIDE SEQUENCE [LARGE SCALE GENOMIC DNA]</scope>
    <source>
        <strain evidence="1">ALCF2SS1-6</strain>
    </source>
</reference>
<keyword evidence="2" id="KW-1185">Reference proteome</keyword>
<dbReference type="OrthoDB" id="5584477at2759"/>
<proteinExistence type="predicted"/>
<evidence type="ECO:0000313" key="1">
    <source>
        <dbReference type="EMBL" id="RPD65204.1"/>
    </source>
</evidence>
<accession>A0A5C2SPF1</accession>
<sequence length="142" mass="16357">MALDLLSNEGTQGKVERRYRHDLEGFVWTLPWIFAQWDEENEFKLCEAMLGWQSAYNEYVLGAKISFLQNKAITPQPGWADQWELARKLVLHVIGQYIGGLRSQEAEASDAEQYEAFWCAVRQYFAKGCEDEYNAIRAGLGL</sequence>
<protein>
    <submittedName>
        <fullName evidence="1">Uncharacterized protein</fullName>
    </submittedName>
</protein>
<gene>
    <name evidence="1" type="ORF">L227DRAFT_204739</name>
</gene>
<dbReference type="AlphaFoldDB" id="A0A5C2SPF1"/>
<dbReference type="Proteomes" id="UP000313359">
    <property type="component" value="Unassembled WGS sequence"/>
</dbReference>